<dbReference type="RefSeq" id="WP_253304111.1">
    <property type="nucleotide sequence ID" value="NZ_CP099582.1"/>
</dbReference>
<reference evidence="3" key="2">
    <citation type="submission" date="2022-06" db="EMBL/GenBank/DDBJ databases">
        <authorList>
            <person name="Park Y.-J."/>
        </authorList>
    </citation>
    <scope>NUCLEOTIDE SEQUENCE</scope>
    <source>
        <strain evidence="3">TY</strain>
    </source>
</reference>
<feature type="domain" description="DUF835" evidence="2">
    <location>
        <begin position="236"/>
        <end position="361"/>
    </location>
</feature>
<proteinExistence type="predicted"/>
<feature type="transmembrane region" description="Helical" evidence="1">
    <location>
        <begin position="124"/>
        <end position="144"/>
    </location>
</feature>
<evidence type="ECO:0000313" key="4">
    <source>
        <dbReference type="Proteomes" id="UP001055732"/>
    </source>
</evidence>
<feature type="transmembrane region" description="Helical" evidence="1">
    <location>
        <begin position="63"/>
        <end position="81"/>
    </location>
</feature>
<keyword evidence="1" id="KW-0472">Membrane</keyword>
<evidence type="ECO:0000313" key="3">
    <source>
        <dbReference type="EMBL" id="USS40154.1"/>
    </source>
</evidence>
<feature type="transmembrane region" description="Helical" evidence="1">
    <location>
        <begin position="93"/>
        <end position="112"/>
    </location>
</feature>
<dbReference type="PANTHER" id="PTHR33531">
    <property type="entry name" value="RUBRERYTHRIN SUBFAMILY"/>
    <property type="match status" value="1"/>
</dbReference>
<accession>A0A9E7MWD4</accession>
<dbReference type="AlphaFoldDB" id="A0A9E7MWD4"/>
<feature type="transmembrane region" description="Helical" evidence="1">
    <location>
        <begin position="37"/>
        <end position="57"/>
    </location>
</feature>
<gene>
    <name evidence="3" type="ORF">NF865_07395</name>
</gene>
<evidence type="ECO:0000256" key="1">
    <source>
        <dbReference type="SAM" id="Phobius"/>
    </source>
</evidence>
<evidence type="ECO:0000259" key="2">
    <source>
        <dbReference type="Pfam" id="PF05763"/>
    </source>
</evidence>
<name>A0A9E7MWD4_THEAG</name>
<dbReference type="Proteomes" id="UP001055732">
    <property type="component" value="Chromosome"/>
</dbReference>
<dbReference type="PANTHER" id="PTHR33531:SF7">
    <property type="entry name" value="HYPOTHETICAL MEMBRANE PROTEIN, CONSERVED"/>
    <property type="match status" value="1"/>
</dbReference>
<keyword evidence="1" id="KW-1133">Transmembrane helix</keyword>
<sequence length="362" mass="41918">MNEEYLTLFIYLFSLFVATGTFGVLVYTYLKYKIKALFFWSAAWMFFILMQVAFYTGNKERVAIFYSFFSGTLIYGALVYFKEHGDFRTSIKPELIGVIPPLFALYSMLLVRLDLPYSFSSVEVPSVILSGIFFLFSGFVLLAMGKKQRNSFYLGILTIAFGIFVLLYLVRMSFSHCPFVWILRLHFAWILIGTVLSVGMAFFMIKLVTSREFLFFEEPVEVKVVLEPGAKVITPEEYEQVKKEFKDYPALAFVRSLNVPEKWRVYYLSTEEREGRISPTNLAYITHLVNEYFKEAKEKGVRGVVVIDCPEYLVMYNGFESIAKFLASLKDFAVVNMGVLLVVIDEEAWDKRQLAILRRLFS</sequence>
<dbReference type="InterPro" id="IPR008553">
    <property type="entry name" value="DUF835"/>
</dbReference>
<dbReference type="Pfam" id="PF05763">
    <property type="entry name" value="DUF835"/>
    <property type="match status" value="1"/>
</dbReference>
<dbReference type="EMBL" id="CP099582">
    <property type="protein sequence ID" value="USS40154.1"/>
    <property type="molecule type" value="Genomic_DNA"/>
</dbReference>
<keyword evidence="1" id="KW-0812">Transmembrane</keyword>
<organism evidence="3 4">
    <name type="scientific">Thermococcus aggregans</name>
    <dbReference type="NCBI Taxonomy" id="110163"/>
    <lineage>
        <taxon>Archaea</taxon>
        <taxon>Methanobacteriati</taxon>
        <taxon>Methanobacteriota</taxon>
        <taxon>Thermococci</taxon>
        <taxon>Thermococcales</taxon>
        <taxon>Thermococcaceae</taxon>
        <taxon>Thermococcus</taxon>
    </lineage>
</organism>
<feature type="transmembrane region" description="Helical" evidence="1">
    <location>
        <begin position="6"/>
        <end position="30"/>
    </location>
</feature>
<reference evidence="3" key="1">
    <citation type="journal article" date="1998" name="Int. J. Syst. Bacteriol. 48 Pt">
        <title>Thermococcus guaymasensis sp. nov. and Thermococcus aggregans sp. nov., two novel thermophilic archaea isolated from the Guaymas Basin hydrothermal vent site.</title>
        <authorList>
            <person name="Canganella F."/>
            <person name="Jones W.J."/>
            <person name="Gambacorta A."/>
            <person name="Antranikian G."/>
        </authorList>
    </citation>
    <scope>NUCLEOTIDE SEQUENCE</scope>
    <source>
        <strain evidence="3">TY</strain>
    </source>
</reference>
<keyword evidence="4" id="KW-1185">Reference proteome</keyword>
<feature type="transmembrane region" description="Helical" evidence="1">
    <location>
        <begin position="151"/>
        <end position="170"/>
    </location>
</feature>
<dbReference type="KEGG" id="tagg:NF865_07395"/>
<feature type="transmembrane region" description="Helical" evidence="1">
    <location>
        <begin position="182"/>
        <end position="205"/>
    </location>
</feature>
<protein>
    <submittedName>
        <fullName evidence="3">DUF835 domain-containing protein</fullName>
    </submittedName>
</protein>